<sequence length="377" mass="43833">MKNFLLLCLIPVLFACNEKTQETPSESYIPELVIKDSLVIDNLTQLTLIDVKEDNSEYLFYDFKTKEFLRVDSSGDILLRANRTGDGKDNYKSSYFYTANYSGNDEIMLTTNSEYFRYDLNFNLKESQPMEFVLLTRRSGENRAAQSYGSYLYTFSVELQDMDKVYNSGIFNISYPLLTIRDLATLKRISADSLPKESQPAIHNGMFLSFDPIVQFRKDEMFVLFPYSPEIYVYNFPELKLKSTWELNPSKEYKQTLPTNSTQNFDGFFKDLAGSQYTGLAFSNDYLVTMFQGAVPQEEVDALPRNVVGDKRYMALEEKYKSEMYYQVFKGEEKIWEGTWDVNLSSVRDVLYSNAKPGEDPDAVEKDVQTFYFYELR</sequence>
<reference evidence="1 2" key="1">
    <citation type="submission" date="2020-08" db="EMBL/GenBank/DDBJ databases">
        <title>Genomic Encyclopedia of Type Strains, Phase IV (KMG-IV): sequencing the most valuable type-strain genomes for metagenomic binning, comparative biology and taxonomic classification.</title>
        <authorList>
            <person name="Goeker M."/>
        </authorList>
    </citation>
    <scope>NUCLEOTIDE SEQUENCE [LARGE SCALE GENOMIC DNA]</scope>
    <source>
        <strain evidence="1 2">DSM 102044</strain>
    </source>
</reference>
<comment type="caution">
    <text evidence="1">The sequence shown here is derived from an EMBL/GenBank/DDBJ whole genome shotgun (WGS) entry which is preliminary data.</text>
</comment>
<dbReference type="EMBL" id="JACIJO010000001">
    <property type="protein sequence ID" value="MBB6325039.1"/>
    <property type="molecule type" value="Genomic_DNA"/>
</dbReference>
<evidence type="ECO:0008006" key="3">
    <source>
        <dbReference type="Google" id="ProtNLM"/>
    </source>
</evidence>
<name>A0A841MI93_9BACT</name>
<protein>
    <recommendedName>
        <fullName evidence="3">DUF4221 domain-containing protein</fullName>
    </recommendedName>
</protein>
<accession>A0A841MI93</accession>
<evidence type="ECO:0000313" key="2">
    <source>
        <dbReference type="Proteomes" id="UP000588604"/>
    </source>
</evidence>
<keyword evidence="2" id="KW-1185">Reference proteome</keyword>
<dbReference type="AlphaFoldDB" id="A0A841MI93"/>
<dbReference type="PROSITE" id="PS51257">
    <property type="entry name" value="PROKAR_LIPOPROTEIN"/>
    <property type="match status" value="1"/>
</dbReference>
<evidence type="ECO:0000313" key="1">
    <source>
        <dbReference type="EMBL" id="MBB6325039.1"/>
    </source>
</evidence>
<dbReference type="Proteomes" id="UP000588604">
    <property type="component" value="Unassembled WGS sequence"/>
</dbReference>
<gene>
    <name evidence="1" type="ORF">FHS59_000654</name>
</gene>
<dbReference type="RefSeq" id="WP_184492999.1">
    <property type="nucleotide sequence ID" value="NZ_JACIJO010000001.1"/>
</dbReference>
<proteinExistence type="predicted"/>
<organism evidence="1 2">
    <name type="scientific">Algoriphagus iocasae</name>
    <dbReference type="NCBI Taxonomy" id="1836499"/>
    <lineage>
        <taxon>Bacteria</taxon>
        <taxon>Pseudomonadati</taxon>
        <taxon>Bacteroidota</taxon>
        <taxon>Cytophagia</taxon>
        <taxon>Cytophagales</taxon>
        <taxon>Cyclobacteriaceae</taxon>
        <taxon>Algoriphagus</taxon>
    </lineage>
</organism>